<feature type="transmembrane region" description="Helical" evidence="1">
    <location>
        <begin position="38"/>
        <end position="57"/>
    </location>
</feature>
<dbReference type="EMBL" id="JBHUEK010000022">
    <property type="protein sequence ID" value="MFD1779812.1"/>
    <property type="molecule type" value="Genomic_DNA"/>
</dbReference>
<evidence type="ECO:0000313" key="3">
    <source>
        <dbReference type="EMBL" id="MFD1779812.1"/>
    </source>
</evidence>
<feature type="domain" description="DUF1468" evidence="2">
    <location>
        <begin position="8"/>
        <end position="149"/>
    </location>
</feature>
<dbReference type="Proteomes" id="UP001597227">
    <property type="component" value="Unassembled WGS sequence"/>
</dbReference>
<evidence type="ECO:0000256" key="1">
    <source>
        <dbReference type="SAM" id="Phobius"/>
    </source>
</evidence>
<protein>
    <submittedName>
        <fullName evidence="3">Tripartite tricarboxylate transporter TctB family protein</fullName>
    </submittedName>
</protein>
<accession>A0ABW4MQT6</accession>
<keyword evidence="1" id="KW-0812">Transmembrane</keyword>
<organism evidence="3 4">
    <name type="scientific">Fredinandcohnia salidurans</name>
    <dbReference type="NCBI Taxonomy" id="2595041"/>
    <lineage>
        <taxon>Bacteria</taxon>
        <taxon>Bacillati</taxon>
        <taxon>Bacillota</taxon>
        <taxon>Bacilli</taxon>
        <taxon>Bacillales</taxon>
        <taxon>Bacillaceae</taxon>
        <taxon>Fredinandcohnia</taxon>
    </lineage>
</organism>
<feature type="transmembrane region" description="Helical" evidence="1">
    <location>
        <begin position="78"/>
        <end position="95"/>
    </location>
</feature>
<name>A0ABW4MQT6_9BACI</name>
<keyword evidence="1" id="KW-1133">Transmembrane helix</keyword>
<feature type="transmembrane region" description="Helical" evidence="1">
    <location>
        <begin position="124"/>
        <end position="145"/>
    </location>
</feature>
<evidence type="ECO:0000259" key="2">
    <source>
        <dbReference type="Pfam" id="PF07331"/>
    </source>
</evidence>
<comment type="caution">
    <text evidence="3">The sequence shown here is derived from an EMBL/GenBank/DDBJ whole genome shotgun (WGS) entry which is preliminary data.</text>
</comment>
<dbReference type="RefSeq" id="WP_304214479.1">
    <property type="nucleotide sequence ID" value="NZ_JBHUEK010000022.1"/>
</dbReference>
<sequence length="149" mass="16880">MGATRLILPIISILISIFYFISTLNLPKAKLGDPNGPLYFPMMVSIFLFIVSVIYLIKELKNHYPKNEEIKLLFKGRVPFLIISTLVLSLIYTLIFERVGFLISTMLFMAAVLFIVNGKEKWKVNISVAVLFSLGSWYAFSQLLAVSLP</sequence>
<dbReference type="Pfam" id="PF07331">
    <property type="entry name" value="TctB"/>
    <property type="match status" value="1"/>
</dbReference>
<dbReference type="InterPro" id="IPR009936">
    <property type="entry name" value="DUF1468"/>
</dbReference>
<evidence type="ECO:0000313" key="4">
    <source>
        <dbReference type="Proteomes" id="UP001597227"/>
    </source>
</evidence>
<keyword evidence="4" id="KW-1185">Reference proteome</keyword>
<feature type="transmembrane region" description="Helical" evidence="1">
    <location>
        <begin position="101"/>
        <end position="117"/>
    </location>
</feature>
<feature type="transmembrane region" description="Helical" evidence="1">
    <location>
        <begin position="7"/>
        <end position="26"/>
    </location>
</feature>
<reference evidence="4" key="1">
    <citation type="journal article" date="2019" name="Int. J. Syst. Evol. Microbiol.">
        <title>The Global Catalogue of Microorganisms (GCM) 10K type strain sequencing project: providing services to taxonomists for standard genome sequencing and annotation.</title>
        <authorList>
            <consortium name="The Broad Institute Genomics Platform"/>
            <consortium name="The Broad Institute Genome Sequencing Center for Infectious Disease"/>
            <person name="Wu L."/>
            <person name="Ma J."/>
        </authorList>
    </citation>
    <scope>NUCLEOTIDE SEQUENCE [LARGE SCALE GENOMIC DNA]</scope>
    <source>
        <strain evidence="4">CCUG 15531</strain>
    </source>
</reference>
<gene>
    <name evidence="3" type="ORF">ACFSFW_14190</name>
</gene>
<keyword evidence="1" id="KW-0472">Membrane</keyword>
<proteinExistence type="predicted"/>